<dbReference type="GO" id="GO:0005739">
    <property type="term" value="C:mitochondrion"/>
    <property type="evidence" value="ECO:0007669"/>
    <property type="project" value="UniProtKB-SubCell"/>
</dbReference>
<dbReference type="InterPro" id="IPR004167">
    <property type="entry name" value="PSBD"/>
</dbReference>
<dbReference type="SUPFAM" id="SSF51230">
    <property type="entry name" value="Single hybrid motif"/>
    <property type="match status" value="1"/>
</dbReference>
<evidence type="ECO:0000256" key="4">
    <source>
        <dbReference type="ARBA" id="ARBA00022946"/>
    </source>
</evidence>
<evidence type="ECO:0000256" key="2">
    <source>
        <dbReference type="ARBA" id="ARBA00022679"/>
    </source>
</evidence>
<dbReference type="GO" id="GO:0004742">
    <property type="term" value="F:dihydrolipoyllysine-residue acetyltransferase activity"/>
    <property type="evidence" value="ECO:0007669"/>
    <property type="project" value="UniProtKB-UniRule"/>
</dbReference>
<dbReference type="EC" id="2.3.1.12" evidence="6"/>
<dbReference type="InterPro" id="IPR003016">
    <property type="entry name" value="2-oxoA_DH_lipoyl-BS"/>
</dbReference>
<dbReference type="CDD" id="cd06849">
    <property type="entry name" value="lipoyl_domain"/>
    <property type="match status" value="1"/>
</dbReference>
<dbReference type="PROSITE" id="PS00189">
    <property type="entry name" value="LIPOYL"/>
    <property type="match status" value="1"/>
</dbReference>
<dbReference type="Proteomes" id="UP001220961">
    <property type="component" value="Chromosome 1"/>
</dbReference>
<dbReference type="NCBIfam" id="TIGR01349">
    <property type="entry name" value="PDHac_trf_mito"/>
    <property type="match status" value="1"/>
</dbReference>
<feature type="compositionally biased region" description="Basic and acidic residues" evidence="7">
    <location>
        <begin position="136"/>
        <end position="182"/>
    </location>
</feature>
<comment type="catalytic activity">
    <reaction evidence="6">
        <text>N(6)-[(R)-dihydrolipoyl]-L-lysyl-[protein] + acetyl-CoA = N(6)-[(R)-S(8)-acetyldihydrolipoyl]-L-lysyl-[protein] + CoA</text>
        <dbReference type="Rhea" id="RHEA:17017"/>
        <dbReference type="Rhea" id="RHEA-COMP:10475"/>
        <dbReference type="Rhea" id="RHEA-COMP:10478"/>
        <dbReference type="ChEBI" id="CHEBI:57287"/>
        <dbReference type="ChEBI" id="CHEBI:57288"/>
        <dbReference type="ChEBI" id="CHEBI:83100"/>
        <dbReference type="ChEBI" id="CHEBI:83111"/>
        <dbReference type="EC" id="2.3.1.12"/>
    </reaction>
</comment>
<gene>
    <name evidence="10" type="ORF">MCAP1_000362</name>
</gene>
<evidence type="ECO:0000256" key="5">
    <source>
        <dbReference type="ARBA" id="ARBA00023315"/>
    </source>
</evidence>
<dbReference type="PANTHER" id="PTHR23151:SF90">
    <property type="entry name" value="DIHYDROLIPOYLLYSINE-RESIDUE ACETYLTRANSFERASE COMPONENT OF PYRUVATE DEHYDROGENASE COMPLEX, MITOCHONDRIAL-RELATED"/>
    <property type="match status" value="1"/>
</dbReference>
<feature type="region of interest" description="Disordered" evidence="7">
    <location>
        <begin position="121"/>
        <end position="184"/>
    </location>
</feature>
<evidence type="ECO:0000313" key="10">
    <source>
        <dbReference type="EMBL" id="WFD18154.1"/>
    </source>
</evidence>
<evidence type="ECO:0000256" key="6">
    <source>
        <dbReference type="RuleBase" id="RU361137"/>
    </source>
</evidence>
<dbReference type="Gene3D" id="2.40.50.100">
    <property type="match status" value="1"/>
</dbReference>
<dbReference type="Gene3D" id="3.30.559.10">
    <property type="entry name" value="Chloramphenicol acetyltransferase-like domain"/>
    <property type="match status" value="1"/>
</dbReference>
<reference evidence="10" key="1">
    <citation type="submission" date="2023-03" db="EMBL/GenBank/DDBJ databases">
        <title>Mating type loci evolution in Malassezia.</title>
        <authorList>
            <person name="Coelho M.A."/>
        </authorList>
    </citation>
    <scope>NUCLEOTIDE SEQUENCE</scope>
    <source>
        <strain evidence="10">CBS 10434</strain>
    </source>
</reference>
<protein>
    <recommendedName>
        <fullName evidence="6">Acetyltransferase component of pyruvate dehydrogenase complex</fullName>
        <ecNumber evidence="6">2.3.1.12</ecNumber>
    </recommendedName>
</protein>
<dbReference type="EMBL" id="CP119908">
    <property type="protein sequence ID" value="WFD18154.1"/>
    <property type="molecule type" value="Genomic_DNA"/>
</dbReference>
<organism evidence="10 11">
    <name type="scientific">Malassezia caprae</name>
    <dbReference type="NCBI Taxonomy" id="1381934"/>
    <lineage>
        <taxon>Eukaryota</taxon>
        <taxon>Fungi</taxon>
        <taxon>Dikarya</taxon>
        <taxon>Basidiomycota</taxon>
        <taxon>Ustilaginomycotina</taxon>
        <taxon>Malasseziomycetes</taxon>
        <taxon>Malasseziales</taxon>
        <taxon>Malasseziaceae</taxon>
        <taxon>Malassezia</taxon>
    </lineage>
</organism>
<dbReference type="Pfam" id="PF00364">
    <property type="entry name" value="Biotin_lipoyl"/>
    <property type="match status" value="1"/>
</dbReference>
<comment type="similarity">
    <text evidence="1 6">Belongs to the 2-oxoacid dehydrogenase family.</text>
</comment>
<keyword evidence="11" id="KW-1185">Reference proteome</keyword>
<dbReference type="FunFam" id="3.30.559.10:FF:000003">
    <property type="entry name" value="Acetyltransferase component of pyruvate dehydrogenase complex"/>
    <property type="match status" value="1"/>
</dbReference>
<dbReference type="InterPro" id="IPR006257">
    <property type="entry name" value="LAT1"/>
</dbReference>
<dbReference type="InterPro" id="IPR036625">
    <property type="entry name" value="E3-bd_dom_sf"/>
</dbReference>
<proteinExistence type="inferred from homology"/>
<dbReference type="InterPro" id="IPR001078">
    <property type="entry name" value="2-oxoacid_DH_actylTfrase"/>
</dbReference>
<dbReference type="SUPFAM" id="SSF47005">
    <property type="entry name" value="Peripheral subunit-binding domain of 2-oxo acid dehydrogenase complex"/>
    <property type="match status" value="1"/>
</dbReference>
<evidence type="ECO:0000313" key="11">
    <source>
        <dbReference type="Proteomes" id="UP001220961"/>
    </source>
</evidence>
<evidence type="ECO:0000256" key="1">
    <source>
        <dbReference type="ARBA" id="ARBA00007317"/>
    </source>
</evidence>
<evidence type="ECO:0000256" key="3">
    <source>
        <dbReference type="ARBA" id="ARBA00022823"/>
    </source>
</evidence>
<dbReference type="InterPro" id="IPR011053">
    <property type="entry name" value="Single_hybrid_motif"/>
</dbReference>
<dbReference type="InterPro" id="IPR000089">
    <property type="entry name" value="Biotin_lipoyl"/>
</dbReference>
<keyword evidence="4" id="KW-0809">Transit peptide</keyword>
<dbReference type="AlphaFoldDB" id="A0AAF0E496"/>
<dbReference type="PANTHER" id="PTHR23151">
    <property type="entry name" value="DIHYDROLIPOAMIDE ACETYL/SUCCINYL-TRANSFERASE-RELATED"/>
    <property type="match status" value="1"/>
</dbReference>
<accession>A0AAF0E496</accession>
<comment type="function">
    <text evidence="6">The pyruvate dehydrogenase complex catalyzes the overall conversion of pyruvate to acetyl-CoA and CO(2).</text>
</comment>
<keyword evidence="5 6" id="KW-0012">Acyltransferase</keyword>
<dbReference type="PROSITE" id="PS50968">
    <property type="entry name" value="BIOTINYL_LIPOYL"/>
    <property type="match status" value="1"/>
</dbReference>
<dbReference type="Pfam" id="PF00198">
    <property type="entry name" value="2-oxoacid_dh"/>
    <property type="match status" value="1"/>
</dbReference>
<name>A0AAF0E496_9BASI</name>
<dbReference type="Gene3D" id="4.10.320.10">
    <property type="entry name" value="E3-binding domain"/>
    <property type="match status" value="1"/>
</dbReference>
<dbReference type="InterPro" id="IPR045257">
    <property type="entry name" value="E2/Pdx1"/>
</dbReference>
<dbReference type="FunFam" id="2.40.50.100:FF:000010">
    <property type="entry name" value="Acetyltransferase component of pyruvate dehydrogenase complex"/>
    <property type="match status" value="1"/>
</dbReference>
<keyword evidence="2 6" id="KW-0808">Transferase</keyword>
<dbReference type="SUPFAM" id="SSF52777">
    <property type="entry name" value="CoA-dependent acyltransferases"/>
    <property type="match status" value="1"/>
</dbReference>
<evidence type="ECO:0000259" key="8">
    <source>
        <dbReference type="PROSITE" id="PS50968"/>
    </source>
</evidence>
<evidence type="ECO:0000256" key="7">
    <source>
        <dbReference type="SAM" id="MobiDB-lite"/>
    </source>
</evidence>
<evidence type="ECO:0000259" key="9">
    <source>
        <dbReference type="PROSITE" id="PS51826"/>
    </source>
</evidence>
<dbReference type="GO" id="GO:0045254">
    <property type="term" value="C:pyruvate dehydrogenase complex"/>
    <property type="evidence" value="ECO:0007669"/>
    <property type="project" value="UniProtKB-UniRule"/>
</dbReference>
<dbReference type="PROSITE" id="PS51826">
    <property type="entry name" value="PSBD"/>
    <property type="match status" value="1"/>
</dbReference>
<sequence length="479" mass="51545">MYSIVRQQLLRAGLRARPGMASLHTSAALRDLSKFTMPAMSPTMQDGGIAAWRKNEGESFNSGDVLLEIETDKATMEVEATDDGVMAKILVAAGAKNVPVNSTIAIVGEEGDDLSGADALAEEAKNESASAASQAEESKEDKPKEDKEDKPKEQPKEQPKEAPKEQPKEAPKEEKPSNKPQDRVFATPAAKRIALERGVPLREIKGSGPEGRILQEDVEKYKPQGGAPGGGAAAAAVPAETYTDEPLSNMRRVIASRLTESKSTVPHYYVTFDIEMDRVNQLREVFNRAAKESAKGDAEKEKAAKLSVNDFIVKAAAIALKQVPEVNSAFHGEYVRQHHVQDISMAVATPTGLITPILRNCGAIGLAEIGAQSKALAKKARDGKLKPDEYQGGTFTISNMGMMGTSHFTAIINPPQSCILALGTTEARLVPDDSEKGFRVAHFMKATISADHRVVDGATAARWMQAFKAAVENPLSFML</sequence>
<dbReference type="InterPro" id="IPR023213">
    <property type="entry name" value="CAT-like_dom_sf"/>
</dbReference>
<feature type="domain" description="Lipoyl-binding" evidence="8">
    <location>
        <begin position="32"/>
        <end position="108"/>
    </location>
</feature>
<keyword evidence="3 6" id="KW-0450">Lipoyl</keyword>
<comment type="subcellular location">
    <subcellularLocation>
        <location evidence="6">Mitochondrion</location>
    </subcellularLocation>
</comment>
<comment type="cofactor">
    <cofactor evidence="6">
        <name>(R)-lipoate</name>
        <dbReference type="ChEBI" id="CHEBI:83088"/>
    </cofactor>
    <text evidence="6">Binds 1 lipoyl cofactor covalently.</text>
</comment>
<dbReference type="GO" id="GO:0006086">
    <property type="term" value="P:pyruvate decarboxylation to acetyl-CoA"/>
    <property type="evidence" value="ECO:0007669"/>
    <property type="project" value="InterPro"/>
</dbReference>
<dbReference type="Pfam" id="PF02817">
    <property type="entry name" value="E3_binding"/>
    <property type="match status" value="1"/>
</dbReference>
<feature type="domain" description="Peripheral subunit-binding (PSBD)" evidence="9">
    <location>
        <begin position="185"/>
        <end position="222"/>
    </location>
</feature>